<organism evidence="8 9">
    <name type="scientific">Aspergillus nomiae NRRL (strain ATCC 15546 / NRRL 13137 / CBS 260.88 / M93)</name>
    <dbReference type="NCBI Taxonomy" id="1509407"/>
    <lineage>
        <taxon>Eukaryota</taxon>
        <taxon>Fungi</taxon>
        <taxon>Dikarya</taxon>
        <taxon>Ascomycota</taxon>
        <taxon>Pezizomycotina</taxon>
        <taxon>Eurotiomycetes</taxon>
        <taxon>Eurotiomycetidae</taxon>
        <taxon>Eurotiales</taxon>
        <taxon>Aspergillaceae</taxon>
        <taxon>Aspergillus</taxon>
        <taxon>Aspergillus subgen. Circumdati</taxon>
    </lineage>
</organism>
<keyword evidence="2 6" id="KW-0812">Transmembrane</keyword>
<dbReference type="GO" id="GO:0015343">
    <property type="term" value="F:siderophore-iron transmembrane transporter activity"/>
    <property type="evidence" value="ECO:0007669"/>
    <property type="project" value="TreeGrafter"/>
</dbReference>
<dbReference type="Proteomes" id="UP000037505">
    <property type="component" value="Unassembled WGS sequence"/>
</dbReference>
<dbReference type="OrthoDB" id="2241241at2759"/>
<evidence type="ECO:0000313" key="8">
    <source>
        <dbReference type="EMBL" id="KNG86286.1"/>
    </source>
</evidence>
<keyword evidence="9" id="KW-1185">Reference proteome</keyword>
<dbReference type="AlphaFoldDB" id="A0A0L1J3A3"/>
<name>A0A0L1J3A3_ASPN3</name>
<reference evidence="8 9" key="1">
    <citation type="submission" date="2014-06" db="EMBL/GenBank/DDBJ databases">
        <title>The Genome of the Aflatoxigenic Filamentous Fungus Aspergillus nomius.</title>
        <authorList>
            <person name="Moore M.G."/>
            <person name="Shannon B.M."/>
            <person name="Brian M.M."/>
        </authorList>
    </citation>
    <scope>NUCLEOTIDE SEQUENCE [LARGE SCALE GENOMIC DNA]</scope>
    <source>
        <strain evidence="8 9">NRRL 13137</strain>
    </source>
</reference>
<feature type="transmembrane region" description="Helical" evidence="6">
    <location>
        <begin position="569"/>
        <end position="588"/>
    </location>
</feature>
<feature type="transmembrane region" description="Helical" evidence="6">
    <location>
        <begin position="495"/>
        <end position="516"/>
    </location>
</feature>
<dbReference type="Gene3D" id="1.20.1250.20">
    <property type="entry name" value="MFS general substrate transporter like domains"/>
    <property type="match status" value="2"/>
</dbReference>
<feature type="transmembrane region" description="Helical" evidence="6">
    <location>
        <begin position="321"/>
        <end position="340"/>
    </location>
</feature>
<accession>A0A0L1J3A3</accession>
<protein>
    <submittedName>
        <fullName evidence="8">Siderophore iron transporter mirA</fullName>
    </submittedName>
</protein>
<evidence type="ECO:0000256" key="3">
    <source>
        <dbReference type="ARBA" id="ARBA00022989"/>
    </source>
</evidence>
<evidence type="ECO:0000256" key="5">
    <source>
        <dbReference type="SAM" id="MobiDB-lite"/>
    </source>
</evidence>
<dbReference type="EMBL" id="JNOM01000121">
    <property type="protein sequence ID" value="KNG86286.1"/>
    <property type="molecule type" value="Genomic_DNA"/>
</dbReference>
<dbReference type="RefSeq" id="XP_015407209.1">
    <property type="nucleotide sequence ID" value="XM_015551199.1"/>
</dbReference>
<dbReference type="PANTHER" id="PTHR23501">
    <property type="entry name" value="MAJOR FACILITATOR SUPERFAMILY"/>
    <property type="match status" value="1"/>
</dbReference>
<dbReference type="InterPro" id="IPR011701">
    <property type="entry name" value="MFS"/>
</dbReference>
<feature type="compositionally biased region" description="Polar residues" evidence="5">
    <location>
        <begin position="21"/>
        <end position="33"/>
    </location>
</feature>
<dbReference type="SUPFAM" id="SSF103473">
    <property type="entry name" value="MFS general substrate transporter"/>
    <property type="match status" value="1"/>
</dbReference>
<gene>
    <name evidence="8" type="ORF">ANOM_005942</name>
</gene>
<feature type="transmembrane region" description="Helical" evidence="6">
    <location>
        <begin position="426"/>
        <end position="446"/>
    </location>
</feature>
<feature type="transmembrane region" description="Helical" evidence="6">
    <location>
        <begin position="233"/>
        <end position="254"/>
    </location>
</feature>
<comment type="caution">
    <text evidence="8">The sequence shown here is derived from an EMBL/GenBank/DDBJ whole genome shotgun (WGS) entry which is preliminary data.</text>
</comment>
<dbReference type="InterPro" id="IPR036259">
    <property type="entry name" value="MFS_trans_sf"/>
</dbReference>
<dbReference type="PANTHER" id="PTHR23501:SF87">
    <property type="entry name" value="SIDEROPHORE IRON TRANSPORTER 2"/>
    <property type="match status" value="1"/>
</dbReference>
<evidence type="ECO:0000256" key="1">
    <source>
        <dbReference type="ARBA" id="ARBA00004141"/>
    </source>
</evidence>
<dbReference type="GO" id="GO:0005886">
    <property type="term" value="C:plasma membrane"/>
    <property type="evidence" value="ECO:0007669"/>
    <property type="project" value="TreeGrafter"/>
</dbReference>
<keyword evidence="4 6" id="KW-0472">Membrane</keyword>
<dbReference type="InterPro" id="IPR020846">
    <property type="entry name" value="MFS_dom"/>
</dbReference>
<dbReference type="GeneID" id="26807746"/>
<dbReference type="PROSITE" id="PS50850">
    <property type="entry name" value="MFS"/>
    <property type="match status" value="1"/>
</dbReference>
<sequence>MDRVADTSKEAEDSIAPHASHTMSEATNLDKSGNQITTQSASVDDVEKQPDIQSLQAGVQRAEILRKGWTKKGLYMAFIGLFIATLAINFGDYSTQVYVPYTTSAFKQHSAMSAARVVMNITRIASYPVIAKLGDVFGRAEMFILAIAASTLGYVIYAACEDIAQYMVAGIFEAIGSTGYALTQQVFVADVTNLVNRGIWSTLPDSLTTVPTLYLGTIVAQRMLDHSTWRWGWGMWAIITPVCAVPLIGTMLVYQRRAPIKVPIAKAMGWKETDTWYQRAYRLLWIELDLPGGVLLLLGLALLLVPIALTGSNNSNAWHKGNFIAMLVLGVVFLISFVIWDARFAKKPFVPYRMIKQRTVAAACLLGALDFFHYSVFSVFFTSYLQVAGHFNAGNATRIDNSLRVAFQVSGIFAAFFMKYTKRSQIWVLIGVPLCILGMGILLYLVDMGDGQTGNEAAFVTAKSLIGIGRGFYQTAAQVSVQAVVSRQEVSVVTAVFFASMSIGGAIGTSVAGAIWRSNLPRKLSLYLPDEAKGQAKSIFGSIVVAQKYPVGGSVRLAIDRSYRESQRLLAIAAIAALAPMLVIMFFLKNVRLDERQTAKEEGEREMVEQKKGEVE</sequence>
<proteinExistence type="predicted"/>
<evidence type="ECO:0000256" key="2">
    <source>
        <dbReference type="ARBA" id="ARBA00022692"/>
    </source>
</evidence>
<feature type="transmembrane region" description="Helical" evidence="6">
    <location>
        <begin position="142"/>
        <end position="159"/>
    </location>
</feature>
<feature type="compositionally biased region" description="Basic and acidic residues" evidence="5">
    <location>
        <begin position="1"/>
        <end position="12"/>
    </location>
</feature>
<feature type="domain" description="Major facilitator superfamily (MFS) profile" evidence="7">
    <location>
        <begin position="73"/>
        <end position="592"/>
    </location>
</feature>
<evidence type="ECO:0000256" key="4">
    <source>
        <dbReference type="ARBA" id="ARBA00023136"/>
    </source>
</evidence>
<evidence type="ECO:0000259" key="7">
    <source>
        <dbReference type="PROSITE" id="PS50850"/>
    </source>
</evidence>
<feature type="transmembrane region" description="Helical" evidence="6">
    <location>
        <begin position="73"/>
        <end position="91"/>
    </location>
</feature>
<feature type="transmembrane region" description="Helical" evidence="6">
    <location>
        <begin position="288"/>
        <end position="309"/>
    </location>
</feature>
<dbReference type="Pfam" id="PF07690">
    <property type="entry name" value="MFS_1"/>
    <property type="match status" value="1"/>
</dbReference>
<evidence type="ECO:0000313" key="9">
    <source>
        <dbReference type="Proteomes" id="UP000037505"/>
    </source>
</evidence>
<comment type="subcellular location">
    <subcellularLocation>
        <location evidence="1">Membrane</location>
        <topology evidence="1">Multi-pass membrane protein</topology>
    </subcellularLocation>
</comment>
<feature type="region of interest" description="Disordered" evidence="5">
    <location>
        <begin position="1"/>
        <end position="33"/>
    </location>
</feature>
<evidence type="ECO:0000256" key="6">
    <source>
        <dbReference type="SAM" id="Phobius"/>
    </source>
</evidence>
<feature type="transmembrane region" description="Helical" evidence="6">
    <location>
        <begin position="360"/>
        <end position="381"/>
    </location>
</feature>
<keyword evidence="3 6" id="KW-1133">Transmembrane helix</keyword>